<name>A0AAN8THA4_SOLBU</name>
<evidence type="ECO:0000256" key="2">
    <source>
        <dbReference type="ARBA" id="ARBA00010617"/>
    </source>
</evidence>
<proteinExistence type="inferred from homology"/>
<keyword evidence="3" id="KW-0349">Heme</keyword>
<keyword evidence="6 11" id="KW-1133">Transmembrane helix</keyword>
<evidence type="ECO:0000256" key="7">
    <source>
        <dbReference type="ARBA" id="ARBA00023002"/>
    </source>
</evidence>
<keyword evidence="8" id="KW-0408">Iron</keyword>
<evidence type="ECO:0000256" key="11">
    <source>
        <dbReference type="SAM" id="Phobius"/>
    </source>
</evidence>
<comment type="similarity">
    <text evidence="2">Belongs to the cytochrome P450 family.</text>
</comment>
<evidence type="ECO:0000256" key="5">
    <source>
        <dbReference type="ARBA" id="ARBA00022723"/>
    </source>
</evidence>
<evidence type="ECO:0000256" key="4">
    <source>
        <dbReference type="ARBA" id="ARBA00022692"/>
    </source>
</evidence>
<gene>
    <name evidence="12" type="ORF">RDI58_018856</name>
</gene>
<keyword evidence="10 11" id="KW-0472">Membrane</keyword>
<dbReference type="GO" id="GO:0016020">
    <property type="term" value="C:membrane"/>
    <property type="evidence" value="ECO:0007669"/>
    <property type="project" value="UniProtKB-SubCell"/>
</dbReference>
<keyword evidence="9" id="KW-0503">Monooxygenase</keyword>
<dbReference type="SUPFAM" id="SSF48264">
    <property type="entry name" value="Cytochrome P450"/>
    <property type="match status" value="1"/>
</dbReference>
<protein>
    <submittedName>
        <fullName evidence="12">Uncharacterized protein</fullName>
    </submittedName>
</protein>
<keyword evidence="4 11" id="KW-0812">Transmembrane</keyword>
<dbReference type="InterPro" id="IPR036396">
    <property type="entry name" value="Cyt_P450_sf"/>
</dbReference>
<sequence>MRFGFLFCERFWPTKRNRRMKEIKKDVRSSIIGIIDKRLKAMKDGDADNEDLLGILLESNFKEIEQQRNKDFGMSIEDVIEECKLFYLAGAETTSVWLLWTMVLLSRYQDWQAWAREEVLQVFGSRKQYFDGLNRLKVVSILVGWFNICGMGVLRFIVLYCFNFKRLEL</sequence>
<keyword evidence="13" id="KW-1185">Reference proteome</keyword>
<evidence type="ECO:0000313" key="12">
    <source>
        <dbReference type="EMBL" id="KAK6785401.1"/>
    </source>
</evidence>
<evidence type="ECO:0000256" key="10">
    <source>
        <dbReference type="ARBA" id="ARBA00023136"/>
    </source>
</evidence>
<keyword evidence="5" id="KW-0479">Metal-binding</keyword>
<comment type="caution">
    <text evidence="12">The sequence shown here is derived from an EMBL/GenBank/DDBJ whole genome shotgun (WGS) entry which is preliminary data.</text>
</comment>
<comment type="subcellular location">
    <subcellularLocation>
        <location evidence="1">Membrane</location>
    </subcellularLocation>
</comment>
<evidence type="ECO:0000256" key="3">
    <source>
        <dbReference type="ARBA" id="ARBA00022617"/>
    </source>
</evidence>
<organism evidence="12 13">
    <name type="scientific">Solanum bulbocastanum</name>
    <name type="common">Wild potato</name>
    <dbReference type="NCBI Taxonomy" id="147425"/>
    <lineage>
        <taxon>Eukaryota</taxon>
        <taxon>Viridiplantae</taxon>
        <taxon>Streptophyta</taxon>
        <taxon>Embryophyta</taxon>
        <taxon>Tracheophyta</taxon>
        <taxon>Spermatophyta</taxon>
        <taxon>Magnoliopsida</taxon>
        <taxon>eudicotyledons</taxon>
        <taxon>Gunneridae</taxon>
        <taxon>Pentapetalae</taxon>
        <taxon>asterids</taxon>
        <taxon>lamiids</taxon>
        <taxon>Solanales</taxon>
        <taxon>Solanaceae</taxon>
        <taxon>Solanoideae</taxon>
        <taxon>Solaneae</taxon>
        <taxon>Solanum</taxon>
    </lineage>
</organism>
<evidence type="ECO:0000256" key="8">
    <source>
        <dbReference type="ARBA" id="ARBA00023004"/>
    </source>
</evidence>
<dbReference type="GO" id="GO:0004497">
    <property type="term" value="F:monooxygenase activity"/>
    <property type="evidence" value="ECO:0007669"/>
    <property type="project" value="UniProtKB-KW"/>
</dbReference>
<keyword evidence="7" id="KW-0560">Oxidoreductase</keyword>
<dbReference type="Proteomes" id="UP001371456">
    <property type="component" value="Unassembled WGS sequence"/>
</dbReference>
<accession>A0AAN8THA4</accession>
<dbReference type="Gene3D" id="1.20.120.990">
    <property type="entry name" value="Glycosyltransferase family 88, C-terminal domain"/>
    <property type="match status" value="1"/>
</dbReference>
<evidence type="ECO:0000256" key="6">
    <source>
        <dbReference type="ARBA" id="ARBA00022989"/>
    </source>
</evidence>
<evidence type="ECO:0000313" key="13">
    <source>
        <dbReference type="Proteomes" id="UP001371456"/>
    </source>
</evidence>
<dbReference type="GO" id="GO:0005506">
    <property type="term" value="F:iron ion binding"/>
    <property type="evidence" value="ECO:0007669"/>
    <property type="project" value="InterPro"/>
</dbReference>
<dbReference type="EMBL" id="JBANQN010000007">
    <property type="protein sequence ID" value="KAK6785401.1"/>
    <property type="molecule type" value="Genomic_DNA"/>
</dbReference>
<dbReference type="GO" id="GO:0016705">
    <property type="term" value="F:oxidoreductase activity, acting on paired donors, with incorporation or reduction of molecular oxygen"/>
    <property type="evidence" value="ECO:0007669"/>
    <property type="project" value="InterPro"/>
</dbReference>
<dbReference type="GO" id="GO:0020037">
    <property type="term" value="F:heme binding"/>
    <property type="evidence" value="ECO:0007669"/>
    <property type="project" value="InterPro"/>
</dbReference>
<dbReference type="Pfam" id="PF00067">
    <property type="entry name" value="p450"/>
    <property type="match status" value="1"/>
</dbReference>
<evidence type="ECO:0000256" key="1">
    <source>
        <dbReference type="ARBA" id="ARBA00004370"/>
    </source>
</evidence>
<evidence type="ECO:0000256" key="9">
    <source>
        <dbReference type="ARBA" id="ARBA00023033"/>
    </source>
</evidence>
<dbReference type="PANTHER" id="PTHR24282:SF191">
    <property type="entry name" value="CYTOCHROME P450"/>
    <property type="match status" value="1"/>
</dbReference>
<reference evidence="12 13" key="1">
    <citation type="submission" date="2024-02" db="EMBL/GenBank/DDBJ databases">
        <title>de novo genome assembly of Solanum bulbocastanum strain 11H21.</title>
        <authorList>
            <person name="Hosaka A.J."/>
        </authorList>
    </citation>
    <scope>NUCLEOTIDE SEQUENCE [LARGE SCALE GENOMIC DNA]</scope>
    <source>
        <tissue evidence="12">Young leaves</tissue>
    </source>
</reference>
<dbReference type="AlphaFoldDB" id="A0AAN8THA4"/>
<feature type="transmembrane region" description="Helical" evidence="11">
    <location>
        <begin position="138"/>
        <end position="162"/>
    </location>
</feature>
<dbReference type="InterPro" id="IPR050665">
    <property type="entry name" value="Cytochrome_P450_Monooxygen"/>
</dbReference>
<dbReference type="InterPro" id="IPR001128">
    <property type="entry name" value="Cyt_P450"/>
</dbReference>
<dbReference type="PANTHER" id="PTHR24282">
    <property type="entry name" value="CYTOCHROME P450 FAMILY MEMBER"/>
    <property type="match status" value="1"/>
</dbReference>